<dbReference type="InterPro" id="IPR032834">
    <property type="entry name" value="NatK-like_C"/>
</dbReference>
<feature type="transmembrane region" description="Helical" evidence="2">
    <location>
        <begin position="36"/>
        <end position="53"/>
    </location>
</feature>
<feature type="coiled-coil region" evidence="1">
    <location>
        <begin position="240"/>
        <end position="274"/>
    </location>
</feature>
<dbReference type="AlphaFoldDB" id="A0A564SWX7"/>
<feature type="domain" description="Sensor histidine kinase NatK-like C-terminal" evidence="3">
    <location>
        <begin position="325"/>
        <end position="423"/>
    </location>
</feature>
<feature type="transmembrane region" description="Helical" evidence="2">
    <location>
        <begin position="154"/>
        <end position="180"/>
    </location>
</feature>
<feature type="transmembrane region" description="Helical" evidence="2">
    <location>
        <begin position="59"/>
        <end position="78"/>
    </location>
</feature>
<keyword evidence="5" id="KW-1185">Reference proteome</keyword>
<dbReference type="CDD" id="cd16935">
    <property type="entry name" value="HATPase_AgrC-ComD-like"/>
    <property type="match status" value="1"/>
</dbReference>
<accession>A0A564SWX7</accession>
<keyword evidence="2" id="KW-0472">Membrane</keyword>
<dbReference type="RefSeq" id="WP_158398289.1">
    <property type="nucleotide sequence ID" value="NZ_CABHMY010000089.1"/>
</dbReference>
<sequence>MTALPNIPRLYTALAECLAVGIYALPLGLRFGKTAAIAASAAWALALSAFLQATGSVPLAWWIPCMAAAVGIQYLYLWTTRAISLLEAGYVCARAFVLAELAASAEWQLHCFLWPQRSGADGLSLLLLVVVYGGVFGCIWVLEHKHKSPKGHIVISGKAALVAVVMAAMVFAVSNLLFLGDREVDMSVYCIRTLVDFCGVLILTVQHEQLREAALHSELAAMDEVLHRQYEQYKRSKEGIRLINSRYHELKIQIADIRAERDRAKQDAALARMESGIRQYEAENKTGNPVLDTLLTAKSMDCQQRGINMTSVADGSRLGFLSTRELCTLVGAPLDNAIESVLAEPDPEKRLLRVAIYNQSGCVMLRFENYCAQPVELGADGLPVHNAHGGYDLQGVRAAAQHHDGTMTLHWADGWFTLRILLPVPS</sequence>
<evidence type="ECO:0000259" key="3">
    <source>
        <dbReference type="Pfam" id="PF14501"/>
    </source>
</evidence>
<dbReference type="EMBL" id="CABHMY010000089">
    <property type="protein sequence ID" value="VUW99571.1"/>
    <property type="molecule type" value="Genomic_DNA"/>
</dbReference>
<dbReference type="Proteomes" id="UP000406184">
    <property type="component" value="Unassembled WGS sequence"/>
</dbReference>
<evidence type="ECO:0000313" key="4">
    <source>
        <dbReference type="EMBL" id="VUW99571.1"/>
    </source>
</evidence>
<organism evidence="4 5">
    <name type="scientific">Faecalibacterium prausnitzii</name>
    <dbReference type="NCBI Taxonomy" id="853"/>
    <lineage>
        <taxon>Bacteria</taxon>
        <taxon>Bacillati</taxon>
        <taxon>Bacillota</taxon>
        <taxon>Clostridia</taxon>
        <taxon>Eubacteriales</taxon>
        <taxon>Oscillospiraceae</taxon>
        <taxon>Faecalibacterium</taxon>
    </lineage>
</organism>
<feature type="transmembrane region" description="Helical" evidence="2">
    <location>
        <begin position="123"/>
        <end position="142"/>
    </location>
</feature>
<reference evidence="4 5" key="1">
    <citation type="submission" date="2019-07" db="EMBL/GenBank/DDBJ databases">
        <authorList>
            <person name="Hibberd C M."/>
            <person name="Gehrig L. J."/>
            <person name="Chang H.-W."/>
            <person name="Venkatesh S."/>
        </authorList>
    </citation>
    <scope>NUCLEOTIDE SEQUENCE [LARGE SCALE GENOMIC DNA]</scope>
    <source>
        <strain evidence="4">Faecalibacterium_prausnitzii_JG_BgPS064</strain>
    </source>
</reference>
<evidence type="ECO:0000256" key="1">
    <source>
        <dbReference type="SAM" id="Coils"/>
    </source>
</evidence>
<dbReference type="Pfam" id="PF14501">
    <property type="entry name" value="HATPase_c_5"/>
    <property type="match status" value="1"/>
</dbReference>
<protein>
    <recommendedName>
        <fullName evidence="3">Sensor histidine kinase NatK-like C-terminal domain-containing protein</fullName>
    </recommendedName>
</protein>
<keyword evidence="1" id="KW-0175">Coiled coil</keyword>
<feature type="transmembrane region" description="Helical" evidence="2">
    <location>
        <begin position="12"/>
        <end position="29"/>
    </location>
</feature>
<feature type="transmembrane region" description="Helical" evidence="2">
    <location>
        <begin position="85"/>
        <end position="103"/>
    </location>
</feature>
<proteinExistence type="predicted"/>
<name>A0A564SWX7_9FIRM</name>
<keyword evidence="2" id="KW-1133">Transmembrane helix</keyword>
<evidence type="ECO:0000256" key="2">
    <source>
        <dbReference type="SAM" id="Phobius"/>
    </source>
</evidence>
<keyword evidence="2" id="KW-0812">Transmembrane</keyword>
<evidence type="ECO:0000313" key="5">
    <source>
        <dbReference type="Proteomes" id="UP000406184"/>
    </source>
</evidence>
<gene>
    <name evidence="4" type="ORF">FPPS064S07_00023</name>
</gene>